<accession>A0ABX2CH61</accession>
<gene>
    <name evidence="2" type="ORF">HL667_21220</name>
</gene>
<evidence type="ECO:0000259" key="1">
    <source>
        <dbReference type="Pfam" id="PF07484"/>
    </source>
</evidence>
<name>A0ABX2CH61_9BRAD</name>
<comment type="caution">
    <text evidence="2">The sequence shown here is derived from an EMBL/GenBank/DDBJ whole genome shotgun (WGS) entry which is preliminary data.</text>
</comment>
<keyword evidence="3" id="KW-1185">Reference proteome</keyword>
<dbReference type="Proteomes" id="UP000886476">
    <property type="component" value="Unassembled WGS sequence"/>
</dbReference>
<feature type="domain" description="Phage tail collar" evidence="1">
    <location>
        <begin position="156"/>
        <end position="207"/>
    </location>
</feature>
<protein>
    <submittedName>
        <fullName evidence="2">Phage tail protein</fullName>
    </submittedName>
</protein>
<dbReference type="InterPro" id="IPR037053">
    <property type="entry name" value="Phage_tail_collar_dom_sf"/>
</dbReference>
<dbReference type="Gene3D" id="3.90.1340.10">
    <property type="entry name" value="Phage tail collar domain"/>
    <property type="match status" value="1"/>
</dbReference>
<dbReference type="RefSeq" id="WP_172112620.1">
    <property type="nucleotide sequence ID" value="NZ_JABFDN010000007.1"/>
</dbReference>
<dbReference type="InterPro" id="IPR011083">
    <property type="entry name" value="Phage_tail_collar_dom"/>
</dbReference>
<dbReference type="SUPFAM" id="SSF88874">
    <property type="entry name" value="Receptor-binding domain of short tail fibre protein gp12"/>
    <property type="match status" value="1"/>
</dbReference>
<reference evidence="2" key="1">
    <citation type="submission" date="2020-05" db="EMBL/GenBank/DDBJ databases">
        <title>Nod-independent and nitrogen-fixing Bradyrhizobium aeschynomene sp. nov. isolated from nodules of Aeschynomene indica.</title>
        <authorList>
            <person name="Zhang Z."/>
        </authorList>
    </citation>
    <scope>NUCLEOTIDE SEQUENCE</scope>
    <source>
        <strain evidence="2">83012</strain>
    </source>
</reference>
<proteinExistence type="predicted"/>
<evidence type="ECO:0000313" key="3">
    <source>
        <dbReference type="Proteomes" id="UP000886476"/>
    </source>
</evidence>
<sequence length="332" mass="34146">MTLYRWSQTASADATADPTINWSEGQVPSSINDSARAMMAATAKFRDDIAGALATTGTSTAYALTSNQQFDTLPHLNGQIIAFTPHVTNGAAVTLNVDSLGAKPLRSAPNSDLLPGTIIQGTPYIAVYNHADGSFYLHGFYGNPYNIPLAAGLDYWGTTAPNSCFAFPYGQAISRVTYASLFALVGTTFGGGDGSTTFNLPDLRGRVTACLDNMGGTTANRLASGNLAPLRHSLGGAGGSDAHVLTIDQIPSHNHGAIVSDPAHAHSYSVAVYSANQWNAGGGGQSASYGSSATTTGAAVTGISVSIGSTGGGSSHNIVQPTILKNYIVRII</sequence>
<dbReference type="Pfam" id="PF07484">
    <property type="entry name" value="Collar"/>
    <property type="match status" value="1"/>
</dbReference>
<dbReference type="EMBL" id="JABFDN010000007">
    <property type="protein sequence ID" value="NPU67538.1"/>
    <property type="molecule type" value="Genomic_DNA"/>
</dbReference>
<organism evidence="2 3">
    <name type="scientific">Bradyrhizobium aeschynomenes</name>
    <dbReference type="NCBI Taxonomy" id="2734909"/>
    <lineage>
        <taxon>Bacteria</taxon>
        <taxon>Pseudomonadati</taxon>
        <taxon>Pseudomonadota</taxon>
        <taxon>Alphaproteobacteria</taxon>
        <taxon>Hyphomicrobiales</taxon>
        <taxon>Nitrobacteraceae</taxon>
        <taxon>Bradyrhizobium</taxon>
    </lineage>
</organism>
<evidence type="ECO:0000313" key="2">
    <source>
        <dbReference type="EMBL" id="NPU67538.1"/>
    </source>
</evidence>